<evidence type="ECO:0000256" key="4">
    <source>
        <dbReference type="ARBA" id="ARBA00022801"/>
    </source>
</evidence>
<feature type="region of interest" description="Disordered" evidence="11">
    <location>
        <begin position="402"/>
        <end position="434"/>
    </location>
</feature>
<dbReference type="SMART" id="SM00487">
    <property type="entry name" value="DEXDc"/>
    <property type="match status" value="1"/>
</dbReference>
<dbReference type="Pfam" id="PF00270">
    <property type="entry name" value="DEAD"/>
    <property type="match status" value="1"/>
</dbReference>
<gene>
    <name evidence="15" type="ORF">FFLO_02780</name>
</gene>
<dbReference type="InterPro" id="IPR014014">
    <property type="entry name" value="RNA_helicase_DEAD_Q_motif"/>
</dbReference>
<evidence type="ECO:0008006" key="17">
    <source>
        <dbReference type="Google" id="ProtNLM"/>
    </source>
</evidence>
<dbReference type="Gene3D" id="3.40.50.300">
    <property type="entry name" value="P-loop containing nucleotide triphosphate hydrolases"/>
    <property type="match status" value="2"/>
</dbReference>
<evidence type="ECO:0000259" key="12">
    <source>
        <dbReference type="PROSITE" id="PS51192"/>
    </source>
</evidence>
<dbReference type="GO" id="GO:0005634">
    <property type="term" value="C:nucleus"/>
    <property type="evidence" value="ECO:0007669"/>
    <property type="project" value="UniProtKB-SubCell"/>
</dbReference>
<evidence type="ECO:0000256" key="11">
    <source>
        <dbReference type="SAM" id="MobiDB-lite"/>
    </source>
</evidence>
<feature type="domain" description="Helicase ATP-binding" evidence="12">
    <location>
        <begin position="178"/>
        <end position="351"/>
    </location>
</feature>
<dbReference type="InterPro" id="IPR014001">
    <property type="entry name" value="Helicase_ATP-bd"/>
</dbReference>
<keyword evidence="6 10" id="KW-0067">ATP-binding</keyword>
<dbReference type="GO" id="GO:0003724">
    <property type="term" value="F:RNA helicase activity"/>
    <property type="evidence" value="ECO:0007669"/>
    <property type="project" value="InterPro"/>
</dbReference>
<sequence>MPTDTSSRKRRKVDSTAEQEERADSGAGMLDQDEVRRHMMALMQQGGGGERDAEGESDEDESEEESEGSEIGSDDEQGDEQEDEEKPKLEMGLDSDDAGSDDEEEDVKPGQNTILETSDLKPSSLSRIKFLPSSSTSTSSSKPVLKTTFSSLGISPRLITSLRTLAISRPTEIQAACIEPILQGRDCIGGAKTGSGKTMAFALPILQRIVKDPFGIFAVVLTPTRELAYQLAEQFIVLGKPLGLTTSTIVGGMDMMKQARELCSKPHIVVATPGRLVDLLRSSAHGQWDLGRVKTLVLDEADRLLTPTFAPDLGFLFQNLPEDRQTCLFTATISEEIEKLVARPPRKGKMRPFVHRVESETLTVKGLKQSYLFLPGHARDPYLYYLLTHPPKSIAHLRHKKAVDREMERERESSNSNNKKRKHHEGRGVEELNEEGVKVEDIPSTIIFTQRCATAHLLHLILTELDIPSVALHSHLSQPQRLLSLAQFRAGQVPVLVTTDVGSRGLDIPEVAMVVNFDCPRTGEDYVHRVGRTARAGRGGLAVTIVTERDVDLVKGIEEVTKVTLEEMELPEDDVLEKLNLVSTARRVANLAMQDSGFGERQAINKAKEIKRRRRDAKLAGKG</sequence>
<protein>
    <recommendedName>
        <fullName evidence="17">P-loop containing nucleoside triphosphate hydrolase protein</fullName>
    </recommendedName>
</protein>
<dbReference type="PROSITE" id="PS51192">
    <property type="entry name" value="HELICASE_ATP_BIND_1"/>
    <property type="match status" value="1"/>
</dbReference>
<keyword evidence="16" id="KW-1185">Reference proteome</keyword>
<dbReference type="CDD" id="cd18787">
    <property type="entry name" value="SF2_C_DEAD"/>
    <property type="match status" value="1"/>
</dbReference>
<organism evidence="15 16">
    <name type="scientific">Filobasidium floriforme</name>
    <dbReference type="NCBI Taxonomy" id="5210"/>
    <lineage>
        <taxon>Eukaryota</taxon>
        <taxon>Fungi</taxon>
        <taxon>Dikarya</taxon>
        <taxon>Basidiomycota</taxon>
        <taxon>Agaricomycotina</taxon>
        <taxon>Tremellomycetes</taxon>
        <taxon>Filobasidiales</taxon>
        <taxon>Filobasidiaceae</taxon>
        <taxon>Filobasidium</taxon>
    </lineage>
</organism>
<dbReference type="SUPFAM" id="SSF52540">
    <property type="entry name" value="P-loop containing nucleoside triphosphate hydrolases"/>
    <property type="match status" value="2"/>
</dbReference>
<evidence type="ECO:0000259" key="14">
    <source>
        <dbReference type="PROSITE" id="PS51195"/>
    </source>
</evidence>
<evidence type="ECO:0000256" key="9">
    <source>
        <dbReference type="PROSITE-ProRule" id="PRU00552"/>
    </source>
</evidence>
<proteinExistence type="inferred from homology"/>
<name>A0A8K0JSA8_9TREE</name>
<evidence type="ECO:0000256" key="7">
    <source>
        <dbReference type="ARBA" id="ARBA00022884"/>
    </source>
</evidence>
<dbReference type="InterPro" id="IPR011545">
    <property type="entry name" value="DEAD/DEAH_box_helicase_dom"/>
</dbReference>
<dbReference type="GO" id="GO:0010467">
    <property type="term" value="P:gene expression"/>
    <property type="evidence" value="ECO:0007669"/>
    <property type="project" value="UniProtKB-ARBA"/>
</dbReference>
<dbReference type="PROSITE" id="PS00039">
    <property type="entry name" value="DEAD_ATP_HELICASE"/>
    <property type="match status" value="1"/>
</dbReference>
<evidence type="ECO:0000256" key="2">
    <source>
        <dbReference type="ARBA" id="ARBA00022517"/>
    </source>
</evidence>
<feature type="short sequence motif" description="Q motif" evidence="9">
    <location>
        <begin position="147"/>
        <end position="175"/>
    </location>
</feature>
<feature type="compositionally biased region" description="Polar residues" evidence="11">
    <location>
        <begin position="110"/>
        <end position="119"/>
    </location>
</feature>
<dbReference type="InterPro" id="IPR027417">
    <property type="entry name" value="P-loop_NTPase"/>
</dbReference>
<feature type="domain" description="Helicase C-terminal" evidence="13">
    <location>
        <begin position="431"/>
        <end position="576"/>
    </location>
</feature>
<comment type="caution">
    <text evidence="15">The sequence shown here is derived from an EMBL/GenBank/DDBJ whole genome shotgun (WGS) entry which is preliminary data.</text>
</comment>
<dbReference type="PANTHER" id="PTHR47959:SF24">
    <property type="entry name" value="ATP-DEPENDENT RNA HELICASE"/>
    <property type="match status" value="1"/>
</dbReference>
<dbReference type="Proteomes" id="UP000812966">
    <property type="component" value="Unassembled WGS sequence"/>
</dbReference>
<dbReference type="GO" id="GO:0005829">
    <property type="term" value="C:cytosol"/>
    <property type="evidence" value="ECO:0007669"/>
    <property type="project" value="TreeGrafter"/>
</dbReference>
<evidence type="ECO:0000256" key="5">
    <source>
        <dbReference type="ARBA" id="ARBA00022806"/>
    </source>
</evidence>
<evidence type="ECO:0000313" key="16">
    <source>
        <dbReference type="Proteomes" id="UP000812966"/>
    </source>
</evidence>
<feature type="domain" description="DEAD-box RNA helicase Q" evidence="14">
    <location>
        <begin position="147"/>
        <end position="175"/>
    </location>
</feature>
<evidence type="ECO:0000256" key="3">
    <source>
        <dbReference type="ARBA" id="ARBA00022741"/>
    </source>
</evidence>
<feature type="compositionally biased region" description="Basic and acidic residues" evidence="11">
    <location>
        <begin position="13"/>
        <end position="24"/>
    </location>
</feature>
<feature type="compositionally biased region" description="Acidic residues" evidence="11">
    <location>
        <begin position="93"/>
        <end position="106"/>
    </location>
</feature>
<comment type="similarity">
    <text evidence="10">Belongs to the DEAD box helicase family.</text>
</comment>
<keyword evidence="2" id="KW-0690">Ribosome biogenesis</keyword>
<dbReference type="CDD" id="cd17955">
    <property type="entry name" value="DEADc_DDX49"/>
    <property type="match status" value="1"/>
</dbReference>
<dbReference type="GO" id="GO:0005524">
    <property type="term" value="F:ATP binding"/>
    <property type="evidence" value="ECO:0007669"/>
    <property type="project" value="UniProtKB-KW"/>
</dbReference>
<evidence type="ECO:0000313" key="15">
    <source>
        <dbReference type="EMBL" id="KAG7558310.1"/>
    </source>
</evidence>
<dbReference type="InterPro" id="IPR050079">
    <property type="entry name" value="DEAD_box_RNA_helicase"/>
</dbReference>
<evidence type="ECO:0000256" key="6">
    <source>
        <dbReference type="ARBA" id="ARBA00022840"/>
    </source>
</evidence>
<dbReference type="Pfam" id="PF00271">
    <property type="entry name" value="Helicase_C"/>
    <property type="match status" value="1"/>
</dbReference>
<keyword evidence="3 10" id="KW-0547">Nucleotide-binding</keyword>
<dbReference type="SMART" id="SM00490">
    <property type="entry name" value="HELICc"/>
    <property type="match status" value="1"/>
</dbReference>
<dbReference type="GO" id="GO:0003723">
    <property type="term" value="F:RNA binding"/>
    <property type="evidence" value="ECO:0007669"/>
    <property type="project" value="UniProtKB-KW"/>
</dbReference>
<evidence type="ECO:0000259" key="13">
    <source>
        <dbReference type="PROSITE" id="PS51194"/>
    </source>
</evidence>
<reference evidence="15" key="1">
    <citation type="submission" date="2020-04" db="EMBL/GenBank/DDBJ databases">
        <title>Analysis of mating type loci in Filobasidium floriforme.</title>
        <authorList>
            <person name="Nowrousian M."/>
        </authorList>
    </citation>
    <scope>NUCLEOTIDE SEQUENCE</scope>
    <source>
        <strain evidence="15">CBS 6242</strain>
    </source>
</reference>
<dbReference type="GO" id="GO:0042254">
    <property type="term" value="P:ribosome biogenesis"/>
    <property type="evidence" value="ECO:0007669"/>
    <property type="project" value="UniProtKB-KW"/>
</dbReference>
<comment type="subcellular location">
    <subcellularLocation>
        <location evidence="1">Nucleus</location>
    </subcellularLocation>
</comment>
<evidence type="ECO:0000256" key="10">
    <source>
        <dbReference type="RuleBase" id="RU000492"/>
    </source>
</evidence>
<keyword evidence="5 10" id="KW-0347">Helicase</keyword>
<dbReference type="AlphaFoldDB" id="A0A8K0JSA8"/>
<keyword evidence="8" id="KW-0539">Nucleus</keyword>
<accession>A0A8K0JSA8</accession>
<feature type="region of interest" description="Disordered" evidence="11">
    <location>
        <begin position="1"/>
        <end position="119"/>
    </location>
</feature>
<dbReference type="EMBL" id="JABELV010000046">
    <property type="protein sequence ID" value="KAG7558310.1"/>
    <property type="molecule type" value="Genomic_DNA"/>
</dbReference>
<evidence type="ECO:0000256" key="8">
    <source>
        <dbReference type="ARBA" id="ARBA00023242"/>
    </source>
</evidence>
<dbReference type="PROSITE" id="PS51194">
    <property type="entry name" value="HELICASE_CTER"/>
    <property type="match status" value="1"/>
</dbReference>
<dbReference type="PROSITE" id="PS51195">
    <property type="entry name" value="Q_MOTIF"/>
    <property type="match status" value="1"/>
</dbReference>
<feature type="compositionally biased region" description="Acidic residues" evidence="11">
    <location>
        <begin position="55"/>
        <end position="84"/>
    </location>
</feature>
<dbReference type="InterPro" id="IPR001650">
    <property type="entry name" value="Helicase_C-like"/>
</dbReference>
<dbReference type="InterPro" id="IPR000629">
    <property type="entry name" value="RNA-helicase_DEAD-box_CS"/>
</dbReference>
<evidence type="ECO:0000256" key="1">
    <source>
        <dbReference type="ARBA" id="ARBA00004123"/>
    </source>
</evidence>
<keyword evidence="4 10" id="KW-0378">Hydrolase</keyword>
<dbReference type="PANTHER" id="PTHR47959">
    <property type="entry name" value="ATP-DEPENDENT RNA HELICASE RHLE-RELATED"/>
    <property type="match status" value="1"/>
</dbReference>
<feature type="compositionally biased region" description="Basic and acidic residues" evidence="11">
    <location>
        <begin position="403"/>
        <end position="413"/>
    </location>
</feature>
<dbReference type="GO" id="GO:0016787">
    <property type="term" value="F:hydrolase activity"/>
    <property type="evidence" value="ECO:0007669"/>
    <property type="project" value="UniProtKB-KW"/>
</dbReference>
<keyword evidence="7" id="KW-0694">RNA-binding</keyword>